<reference evidence="3" key="1">
    <citation type="journal article" date="2014" name="Int. J. Syst. Evol. Microbiol.">
        <title>Complete genome sequence of Corynebacterium casei LMG S-19264T (=DSM 44701T), isolated from a smear-ripened cheese.</title>
        <authorList>
            <consortium name="US DOE Joint Genome Institute (JGI-PGF)"/>
            <person name="Walter F."/>
            <person name="Albersmeier A."/>
            <person name="Kalinowski J."/>
            <person name="Ruckert C."/>
        </authorList>
    </citation>
    <scope>NUCLEOTIDE SEQUENCE</scope>
    <source>
        <strain evidence="3">VKM B-2789</strain>
    </source>
</reference>
<evidence type="ECO:0000313" key="3">
    <source>
        <dbReference type="EMBL" id="GLK84668.1"/>
    </source>
</evidence>
<dbReference type="Pfam" id="PF03797">
    <property type="entry name" value="Autotransporter"/>
    <property type="match status" value="1"/>
</dbReference>
<dbReference type="SMART" id="SM00869">
    <property type="entry name" value="Autotransporter"/>
    <property type="match status" value="1"/>
</dbReference>
<evidence type="ECO:0000256" key="1">
    <source>
        <dbReference type="ARBA" id="ARBA00022729"/>
    </source>
</evidence>
<sequence length="2435" mass="243715">MALIGLSVPIALAQSVSGSGDVSPTVPSPPLPAWDAGPVLSVGIDDVGSIAVEDGGQLVSSVGAPGFVGTYIGRNVDGMGTVVVSGADAGGTASTWENAGFLSAGYSGDGSVRVEEGGRITSLWARLGTNVGSTGSVTVSGTDAAGNASRWETGPIMVGRAGAGVLAIEGGGQVAVDGSWSLLGWLPGASGTMSVSGAGSSFTGTETFRVGYQGTGALEITDGGLMETGETKIGFRAGSTGSAVVSGTDPLGSASRWENAQALVVGSQGIGTLTISDGGQVTSAEGYIGEGASGVGAVTISGGDPSGAPSEWTNAGFLSVGAAATGSLTIENGGRLTSSFAPLDFVGTYIGEHADGVGSVTVSGADAAGQVSSWENSGFLSVGHLGTGTLAVTDGGRVTSAWARIGTTAGGVGSVTVSDVGVDGTASLWESGPVVVGDRGIGSLTIEHGGRMEVTPSSTQIPMTIGRSAGATGAVTVAGTGPDGDPSLLRSTQTIGLNVYTAEILVGEAGDGSLTVRDGGRVEGGITAGFRRQSTGTVIVSGTDAFGTPSTIDGRAAPDDGLGSWTSIGNQGTGTLIIENGGQVINGYMAQLGLQGTGTVAVSGTDARGRASLWESDNIYVGGKGDAGMTITGGGRIASHRARIGQGNHSTGSVVVSGTDAAGNPSIWSITEETDYPGPYGGDLMLGSNTYGFGSLRIEAGGRVEDIYGIIGGYGAGEVTVTGTSAAGTPSTWFNSDRLVVGYQRQGALTIEDGGEVVSSNGFIGGYHDARNGADSTGQVIISGANSQGMASRWRTNYVAVGNYGDGTVDIQAGGRLEAHAASIGVEAGGNGQVKVSGTAQNGRASTLHAARNLVVGDAGRGALLIEDGGAVLLDFESPMVIGAQPGSSGYVVVSGTDSAGNPSSLSATYGGFPINVGRDGRGELVIEEGAIVYTARSDIGGVDGSSVTVTGRSDDGTPSRWITDELRVAGKLVIEDGGVLETQGSTSIEGIEGVEATVRFDEGAEWLAFGRVMVGGAGAGALIVDDGLVGISGDLFVSQHNSVSPNNGTVYVTGKDGTVSADRLGVGAKGQVTVTDGGGVYISHSVEIGQGGSSGTANVIVSGRSENKSSMLNAGSEFWVGSTRPGELRIEDGGYAWGTEDLAIIGGYAAGAVTVSGVHADGTRSAWDVQDLYVSGHGAGSLLIEKGGKVSSTLGVLSNDAIVESTDPDVPVNDPTNAGPATVVIAGTDGSGGNASTWWAGERLSIGDTGSGTLTVSDSGALRVMPEWDPETTPGIIRLGRAAGSSGTLNIGAAANAAAVAPGEVEASSLDFGRGAGTLVFNHTSYDYAFAPALNSVGAGSHRIEQRAGVTRLTGDGSQFAGTTVVSGGTLVVEGALSGGALLTNGRLVVDGNLNGDVSMGSWISDGGGLAGRGTVAGDVVFGEGNVLSGRQGQTLAITGDAVLQQYSYIDVSLGGPSGTPLFDVGGDVTLDGYLDIYDLGGFGAGVYRLFDYGGTLTDNLLEFGRVPLEVGLNQVSIQTSVAHQVNLVASGDYPMAFWDGGVAAQHGNGMVNGGAGIWSANRPNWTNAEGTTTGPYPNPSFAVFQGAPGTVTVDNAQGAIGVTGMQFASDGYRIEGDPIALAAPGYEPIIRVGDGTEAGRAMTAIIASNLTGDVNLVKTDLGTLVLSGMNTYTAGTFVEGGTVSVSSDANLGAPSAIVLLRQGVLATTADMSSNREIAVGPLSAIDVLSATTLTLGGEVLGKDLRKTGGGTLSLTGSRHRYTGVIVEEGTLIGDATTIRGDIRNAGTVVFNQGANAAFAGDIEGYEGVRGEMVKRRPGALTLTGSSYLDWSLENGALSTSASRFTGGVAIGPTATLNFSEDERDATYAGRISGSGVLNKRGGYTLTYNGDGADFSGLTRIEAGMLSVGQSRSWRDVVLGGSFDIWAGATLTGYGTVGSGGNSTVTVRDGATLGTDLTVDADVILQDGATLAMVQPGEDRALKVAGSATLESGARLAVEASDVSPRGSYTLLAAEGGLTGRFDEVQADFAFLDTEVAYDYAAGTVALEVARNDIDFASTAATPTQAATAEAVESLGLAAENPLYDAVALLPNDLSAIRSGFDQLSGEIHASAQSVLMQNSHFLRDAVAGRLRAAFGGVAAPTSPVMAYDGGAVKALPADTERGAFWAYGFGSWGSFAGTDNAASVNNDVGGVFMGADAQVLESWRLGVMAGYSSASFDIDDRSSSGDGADWHVGLYGGTQQGPVGVRLGLAYTWSEIETARAVAIPGFSDQLNGDYDAGAFQAFGDVGYRLDVGTASFEPFAGLAYVSIDTDGFTEQGGAAALSAAGQDMETTFTTLGLRASTTMAFGTGEVVLSGALGWRHAFGDVVPASTLAFAGSDNFTVAGVPIAEDAAVVEAGLDVNLSEAATLGLAYQGQFGDGVTQNGFNATLSVRF</sequence>
<protein>
    <submittedName>
        <fullName evidence="3">Outer membrane autotransporter barrel domain-containing protein</fullName>
    </submittedName>
</protein>
<dbReference type="Pfam" id="PF12951">
    <property type="entry name" value="PATR"/>
    <property type="match status" value="3"/>
</dbReference>
<gene>
    <name evidence="3" type="ORF">GCM10017653_27380</name>
</gene>
<dbReference type="InterPro" id="IPR005546">
    <property type="entry name" value="Autotransporte_beta"/>
</dbReference>
<dbReference type="EMBL" id="BSFM01000014">
    <property type="protein sequence ID" value="GLK84668.1"/>
    <property type="molecule type" value="Genomic_DNA"/>
</dbReference>
<dbReference type="NCBIfam" id="TIGR02601">
    <property type="entry name" value="autotrns_rpt"/>
    <property type="match status" value="1"/>
</dbReference>
<accession>A0A9W6K0H0</accession>
<dbReference type="InterPro" id="IPR006315">
    <property type="entry name" value="OM_autotransptr_brl_dom"/>
</dbReference>
<dbReference type="InterPro" id="IPR013425">
    <property type="entry name" value="Autotrns_rpt"/>
</dbReference>
<dbReference type="GO" id="GO:0019867">
    <property type="term" value="C:outer membrane"/>
    <property type="evidence" value="ECO:0007669"/>
    <property type="project" value="InterPro"/>
</dbReference>
<dbReference type="PROSITE" id="PS51208">
    <property type="entry name" value="AUTOTRANSPORTER"/>
    <property type="match status" value="1"/>
</dbReference>
<dbReference type="InterPro" id="IPR030895">
    <property type="entry name" value="T5SS_PEPC_rpt"/>
</dbReference>
<evidence type="ECO:0000259" key="2">
    <source>
        <dbReference type="PROSITE" id="PS51208"/>
    </source>
</evidence>
<proteinExistence type="predicted"/>
<dbReference type="NCBIfam" id="TIGR04393">
    <property type="entry name" value="rpt_T5SS_PEPC"/>
    <property type="match status" value="11"/>
</dbReference>
<feature type="domain" description="Autotransporter" evidence="2">
    <location>
        <begin position="2159"/>
        <end position="2435"/>
    </location>
</feature>
<dbReference type="InterPro" id="IPR011050">
    <property type="entry name" value="Pectin_lyase_fold/virulence"/>
</dbReference>
<dbReference type="SUPFAM" id="SSF51126">
    <property type="entry name" value="Pectin lyase-like"/>
    <property type="match status" value="1"/>
</dbReference>
<dbReference type="SUPFAM" id="SSF103515">
    <property type="entry name" value="Autotransporter"/>
    <property type="match status" value="1"/>
</dbReference>
<dbReference type="InterPro" id="IPR036709">
    <property type="entry name" value="Autotransporte_beta_dom_sf"/>
</dbReference>
<evidence type="ECO:0000313" key="4">
    <source>
        <dbReference type="Proteomes" id="UP001143330"/>
    </source>
</evidence>
<name>A0A9W6K0H0_9HYPH</name>
<reference evidence="3" key="2">
    <citation type="submission" date="2023-01" db="EMBL/GenBank/DDBJ databases">
        <authorList>
            <person name="Sun Q."/>
            <person name="Evtushenko L."/>
        </authorList>
    </citation>
    <scope>NUCLEOTIDE SEQUENCE</scope>
    <source>
        <strain evidence="3">VKM B-2789</strain>
    </source>
</reference>
<keyword evidence="4" id="KW-1185">Reference proteome</keyword>
<comment type="caution">
    <text evidence="3">The sequence shown here is derived from an EMBL/GenBank/DDBJ whole genome shotgun (WGS) entry which is preliminary data.</text>
</comment>
<dbReference type="Proteomes" id="UP001143330">
    <property type="component" value="Unassembled WGS sequence"/>
</dbReference>
<dbReference type="Gene3D" id="2.40.128.130">
    <property type="entry name" value="Autotransporter beta-domain"/>
    <property type="match status" value="1"/>
</dbReference>
<keyword evidence="1" id="KW-0732">Signal</keyword>
<organism evidence="3 4">
    <name type="scientific">Ancylobacter defluvii</name>
    <dbReference type="NCBI Taxonomy" id="1282440"/>
    <lineage>
        <taxon>Bacteria</taxon>
        <taxon>Pseudomonadati</taxon>
        <taxon>Pseudomonadota</taxon>
        <taxon>Alphaproteobacteria</taxon>
        <taxon>Hyphomicrobiales</taxon>
        <taxon>Xanthobacteraceae</taxon>
        <taxon>Ancylobacter</taxon>
    </lineage>
</organism>
<dbReference type="NCBIfam" id="TIGR01414">
    <property type="entry name" value="autotrans_barl"/>
    <property type="match status" value="1"/>
</dbReference>